<dbReference type="RefSeq" id="WP_338738198.1">
    <property type="nucleotide sequence ID" value="NZ_CP146612.1"/>
</dbReference>
<dbReference type="InterPro" id="IPR011006">
    <property type="entry name" value="CheY-like_superfamily"/>
</dbReference>
<reference evidence="6 7" key="1">
    <citation type="submission" date="2024-03" db="EMBL/GenBank/DDBJ databases">
        <title>A Dehalogenimonas Isolated from Estuarine Sediments Dihaloeliminates Chlorinated Alkanes.</title>
        <authorList>
            <person name="Yang Y."/>
            <person name="Wang H."/>
        </authorList>
    </citation>
    <scope>NUCLEOTIDE SEQUENCE [LARGE SCALE GENOMIC DNA]</scope>
    <source>
        <strain evidence="6 7">W</strain>
    </source>
</reference>
<dbReference type="InterPro" id="IPR039420">
    <property type="entry name" value="WalR-like"/>
</dbReference>
<gene>
    <name evidence="6" type="ORF">V8247_01835</name>
</gene>
<feature type="domain" description="Response regulatory" evidence="5">
    <location>
        <begin position="5"/>
        <end position="121"/>
    </location>
</feature>
<evidence type="ECO:0000259" key="4">
    <source>
        <dbReference type="PROSITE" id="PS50043"/>
    </source>
</evidence>
<dbReference type="Proteomes" id="UP001375370">
    <property type="component" value="Chromosome"/>
</dbReference>
<keyword evidence="2" id="KW-0238">DNA-binding</keyword>
<name>A0ABZ2J4B1_9CHLR</name>
<feature type="modified residue" description="4-aspartylphosphate" evidence="3">
    <location>
        <position position="56"/>
    </location>
</feature>
<dbReference type="CDD" id="cd17535">
    <property type="entry name" value="REC_NarL-like"/>
    <property type="match status" value="1"/>
</dbReference>
<dbReference type="CDD" id="cd06170">
    <property type="entry name" value="LuxR_C_like"/>
    <property type="match status" value="1"/>
</dbReference>
<sequence length="232" mass="25654">MAKIKILIADDHAVLREGMRRLLEQEKDMDVVGEASDGEEAVSLVDELKPDVVLMDIVMPKLTGVEATKLIKKVNPSTCILILTAYSDIRYILGLLEAGASGYLLKSARADEIVGAIRAVRSGESVLDSMATRKLLERVVNLSKEVPDEKGRGQLSPREIEILRLAARGMSNRDIAEKLGLSMRTVKAHLSNIFNKMRCSCRTEAIVKGFREGYVTLEDVPQGIEAYEKEKI</sequence>
<dbReference type="EMBL" id="CP146612">
    <property type="protein sequence ID" value="WWX25734.1"/>
    <property type="molecule type" value="Genomic_DNA"/>
</dbReference>
<dbReference type="SUPFAM" id="SSF46894">
    <property type="entry name" value="C-terminal effector domain of the bipartite response regulators"/>
    <property type="match status" value="1"/>
</dbReference>
<organism evidence="6 7">
    <name type="scientific">Candidatus Dehalogenimonas loeffleri</name>
    <dbReference type="NCBI Taxonomy" id="3127115"/>
    <lineage>
        <taxon>Bacteria</taxon>
        <taxon>Bacillati</taxon>
        <taxon>Chloroflexota</taxon>
        <taxon>Dehalococcoidia</taxon>
        <taxon>Dehalococcoidales</taxon>
        <taxon>Dehalococcoidaceae</taxon>
        <taxon>Dehalogenimonas</taxon>
    </lineage>
</organism>
<accession>A0ABZ2J4B1</accession>
<feature type="domain" description="HTH luxR-type" evidence="4">
    <location>
        <begin position="148"/>
        <end position="213"/>
    </location>
</feature>
<evidence type="ECO:0000256" key="2">
    <source>
        <dbReference type="ARBA" id="ARBA00023125"/>
    </source>
</evidence>
<dbReference type="InterPro" id="IPR016032">
    <property type="entry name" value="Sig_transdc_resp-reg_C-effctor"/>
</dbReference>
<evidence type="ECO:0000256" key="3">
    <source>
        <dbReference type="PROSITE-ProRule" id="PRU00169"/>
    </source>
</evidence>
<evidence type="ECO:0000256" key="1">
    <source>
        <dbReference type="ARBA" id="ARBA00022553"/>
    </source>
</evidence>
<keyword evidence="7" id="KW-1185">Reference proteome</keyword>
<dbReference type="PROSITE" id="PS50043">
    <property type="entry name" value="HTH_LUXR_2"/>
    <property type="match status" value="1"/>
</dbReference>
<evidence type="ECO:0000259" key="5">
    <source>
        <dbReference type="PROSITE" id="PS50110"/>
    </source>
</evidence>
<protein>
    <submittedName>
        <fullName evidence="6">Response regulator transcription factor</fullName>
    </submittedName>
</protein>
<dbReference type="Pfam" id="PF00072">
    <property type="entry name" value="Response_reg"/>
    <property type="match status" value="1"/>
</dbReference>
<keyword evidence="1 3" id="KW-0597">Phosphoprotein</keyword>
<dbReference type="InterPro" id="IPR001789">
    <property type="entry name" value="Sig_transdc_resp-reg_receiver"/>
</dbReference>
<dbReference type="Gene3D" id="3.40.50.2300">
    <property type="match status" value="1"/>
</dbReference>
<dbReference type="SUPFAM" id="SSF52172">
    <property type="entry name" value="CheY-like"/>
    <property type="match status" value="1"/>
</dbReference>
<evidence type="ECO:0000313" key="7">
    <source>
        <dbReference type="Proteomes" id="UP001375370"/>
    </source>
</evidence>
<dbReference type="PROSITE" id="PS50110">
    <property type="entry name" value="RESPONSE_REGULATORY"/>
    <property type="match status" value="1"/>
</dbReference>
<dbReference type="PRINTS" id="PR00038">
    <property type="entry name" value="HTHLUXR"/>
</dbReference>
<dbReference type="PANTHER" id="PTHR43214">
    <property type="entry name" value="TWO-COMPONENT RESPONSE REGULATOR"/>
    <property type="match status" value="1"/>
</dbReference>
<dbReference type="InterPro" id="IPR058245">
    <property type="entry name" value="NreC/VraR/RcsB-like_REC"/>
</dbReference>
<dbReference type="PROSITE" id="PS00622">
    <property type="entry name" value="HTH_LUXR_1"/>
    <property type="match status" value="1"/>
</dbReference>
<dbReference type="SMART" id="SM00448">
    <property type="entry name" value="REC"/>
    <property type="match status" value="1"/>
</dbReference>
<evidence type="ECO:0000313" key="6">
    <source>
        <dbReference type="EMBL" id="WWX25734.1"/>
    </source>
</evidence>
<dbReference type="SMART" id="SM00421">
    <property type="entry name" value="HTH_LUXR"/>
    <property type="match status" value="1"/>
</dbReference>
<proteinExistence type="predicted"/>
<dbReference type="InterPro" id="IPR000792">
    <property type="entry name" value="Tscrpt_reg_LuxR_C"/>
</dbReference>
<dbReference type="Pfam" id="PF00196">
    <property type="entry name" value="GerE"/>
    <property type="match status" value="1"/>
</dbReference>